<name>F4H2G3_CELFA</name>
<protein>
    <recommendedName>
        <fullName evidence="4">EcsC family protein</fullName>
    </recommendedName>
</protein>
<dbReference type="RefSeq" id="WP_013772607.1">
    <property type="nucleotide sequence ID" value="NC_015514.1"/>
</dbReference>
<evidence type="ECO:0000313" key="3">
    <source>
        <dbReference type="Proteomes" id="UP000008460"/>
    </source>
</evidence>
<reference evidence="2 3" key="1">
    <citation type="submission" date="2011-04" db="EMBL/GenBank/DDBJ databases">
        <title>Complete sequence of Cellulomonas fimi ATCC 484.</title>
        <authorList>
            <consortium name="US DOE Joint Genome Institute"/>
            <person name="Lucas S."/>
            <person name="Han J."/>
            <person name="Lapidus A."/>
            <person name="Cheng J.-F."/>
            <person name="Goodwin L."/>
            <person name="Pitluck S."/>
            <person name="Peters L."/>
            <person name="Chertkov O."/>
            <person name="Detter J.C."/>
            <person name="Han C."/>
            <person name="Tapia R."/>
            <person name="Land M."/>
            <person name="Hauser L."/>
            <person name="Kyrpides N."/>
            <person name="Ivanova N."/>
            <person name="Ovchinnikova G."/>
            <person name="Pagani I."/>
            <person name="Mead D."/>
            <person name="Brumm P."/>
            <person name="Woyke T."/>
        </authorList>
    </citation>
    <scope>NUCLEOTIDE SEQUENCE [LARGE SCALE GENOMIC DNA]</scope>
    <source>
        <strain evidence="3">ATCC 484 / DSM 20113 / JCM 1341 / NBRC 15513 / NCIMB 8980 / NCTC 7547</strain>
    </source>
</reference>
<accession>F4H2G3</accession>
<dbReference type="KEGG" id="cfi:Celf_3471"/>
<organism evidence="2 3">
    <name type="scientific">Cellulomonas fimi (strain ATCC 484 / DSM 20113 / JCM 1341 / CCUG 24087 / LMG 16345 / NBRC 15513 / NCIMB 8980 / NCTC 7547 / NRS-133)</name>
    <dbReference type="NCBI Taxonomy" id="590998"/>
    <lineage>
        <taxon>Bacteria</taxon>
        <taxon>Bacillati</taxon>
        <taxon>Actinomycetota</taxon>
        <taxon>Actinomycetes</taxon>
        <taxon>Micrococcales</taxon>
        <taxon>Cellulomonadaceae</taxon>
        <taxon>Cellulomonas</taxon>
    </lineage>
</organism>
<dbReference type="EMBL" id="CP002666">
    <property type="protein sequence ID" value="AEE47583.1"/>
    <property type="molecule type" value="Genomic_DNA"/>
</dbReference>
<dbReference type="AlphaFoldDB" id="F4H2G3"/>
<gene>
    <name evidence="2" type="ordered locus">Celf_3471</name>
</gene>
<dbReference type="Proteomes" id="UP000008460">
    <property type="component" value="Chromosome"/>
</dbReference>
<sequence length="388" mass="40211">MSAEPSSYEAQQWKRLQDAHPSPTTRVAQWASDGGARAWGAARTAGRAISANPVASRVGTGVVRTASAVREVIPDAAASVVQRAGSQAAAAAATAAQGAHRALTRASSSTLQPSRVVAAHQKAGHPVASLSDITALDLELVDKVRPARLDIAYASVAAAVGGTTGLAITGAEVATTVTAGTSAGVVLGATAADAAAVIALCGRSVAHVGLYYGYDPSAPEEKLFASAIVNLGTAGSQVAKQVAWGDISTLTQLLMRGATWSQLNTTATSRILGEVTKRLGVRLTKPALARYLPFVAVAAGISFNWMALEPVVDAANLAYRRRFLLEKYPHLAADDRIPFSRSQDDADEGDDDPVSVVELLRESGALDEGADRADPDRDLDDVDDLTPR</sequence>
<evidence type="ECO:0000256" key="1">
    <source>
        <dbReference type="SAM" id="MobiDB-lite"/>
    </source>
</evidence>
<keyword evidence="3" id="KW-1185">Reference proteome</keyword>
<evidence type="ECO:0008006" key="4">
    <source>
        <dbReference type="Google" id="ProtNLM"/>
    </source>
</evidence>
<feature type="compositionally biased region" description="Polar residues" evidence="1">
    <location>
        <begin position="1"/>
        <end position="10"/>
    </location>
</feature>
<feature type="region of interest" description="Disordered" evidence="1">
    <location>
        <begin position="1"/>
        <end position="27"/>
    </location>
</feature>
<dbReference type="HOGENOM" id="CLU_059890_0_0_11"/>
<evidence type="ECO:0000313" key="2">
    <source>
        <dbReference type="EMBL" id="AEE47583.1"/>
    </source>
</evidence>
<proteinExistence type="predicted"/>
<feature type="region of interest" description="Disordered" evidence="1">
    <location>
        <begin position="362"/>
        <end position="388"/>
    </location>
</feature>
<dbReference type="Pfam" id="PF12787">
    <property type="entry name" value="EcsC"/>
    <property type="match status" value="1"/>
</dbReference>
<dbReference type="InterPro" id="IPR024787">
    <property type="entry name" value="EcsC"/>
</dbReference>
<dbReference type="eggNOG" id="ENOG5030S8C">
    <property type="taxonomic scope" value="Bacteria"/>
</dbReference>
<dbReference type="STRING" id="590998.Celf_3471"/>
<feature type="compositionally biased region" description="Acidic residues" evidence="1">
    <location>
        <begin position="377"/>
        <end position="388"/>
    </location>
</feature>